<dbReference type="AlphaFoldDB" id="A0A5D4GRW7"/>
<name>A0A5D4GRW7_9SPHI</name>
<protein>
    <submittedName>
        <fullName evidence="1">Uncharacterized protein</fullName>
    </submittedName>
</protein>
<keyword evidence="2" id="KW-1185">Reference proteome</keyword>
<proteinExistence type="predicted"/>
<organism evidence="1 2">
    <name type="scientific">Sphingobacterium phlebotomi</name>
    <dbReference type="NCBI Taxonomy" id="2605433"/>
    <lineage>
        <taxon>Bacteria</taxon>
        <taxon>Pseudomonadati</taxon>
        <taxon>Bacteroidota</taxon>
        <taxon>Sphingobacteriia</taxon>
        <taxon>Sphingobacteriales</taxon>
        <taxon>Sphingobacteriaceae</taxon>
        <taxon>Sphingobacterium</taxon>
    </lineage>
</organism>
<reference evidence="1 2" key="1">
    <citation type="submission" date="2019-08" db="EMBL/GenBank/DDBJ databases">
        <title>Phlebobacter frassis gen. nov. sp. nov., a new member of family Sphingobacteriaceae isolated from sand fly rearing media.</title>
        <authorList>
            <person name="Kakumanu M.L."/>
            <person name="Marayati B.F."/>
            <person name="Wada-Katsumata A."/>
            <person name="Wasserberg G."/>
            <person name="Schal C."/>
            <person name="Apperson C.S."/>
            <person name="Ponnusamy L."/>
        </authorList>
    </citation>
    <scope>NUCLEOTIDE SEQUENCE [LARGE SCALE GENOMIC DNA]</scope>
    <source>
        <strain evidence="1 2">SSI9</strain>
    </source>
</reference>
<comment type="caution">
    <text evidence="1">The sequence shown here is derived from an EMBL/GenBank/DDBJ whole genome shotgun (WGS) entry which is preliminary data.</text>
</comment>
<evidence type="ECO:0000313" key="2">
    <source>
        <dbReference type="Proteomes" id="UP000322362"/>
    </source>
</evidence>
<evidence type="ECO:0000313" key="1">
    <source>
        <dbReference type="EMBL" id="TYR30782.1"/>
    </source>
</evidence>
<gene>
    <name evidence="1" type="ORF">FXV77_21840</name>
</gene>
<dbReference type="Proteomes" id="UP000322362">
    <property type="component" value="Unassembled WGS sequence"/>
</dbReference>
<dbReference type="RefSeq" id="WP_148921368.1">
    <property type="nucleotide sequence ID" value="NZ_VTAV01000039.1"/>
</dbReference>
<sequence length="263" mass="30555">MKNIVILFVWGLSFFLAGAQEKPRQVTVKNRPNAIWFNEGLADSLKSKRTLHLDNTSPIQAIISDRQNLYIRIRGQEVNTLLNYRQGEKAQLLDLKFDEGSPLSRYKGPKVSDLKLEIHPDEVFLNMVRNDGITDTVKFRLLREPLSRKDFREIYQLYLISGKYIYVDSLNQESTVCFNLDGTVSGLDHYKNWTVNDTGVPKPDNMWSSAKTRLTLRGKTTKSYYIELEPHTRIWYLYDFEVDRRNVIHLKGNARGKLISPIN</sequence>
<dbReference type="EMBL" id="VTAV01000039">
    <property type="protein sequence ID" value="TYR30782.1"/>
    <property type="molecule type" value="Genomic_DNA"/>
</dbReference>
<accession>A0A5D4GRW7</accession>